<gene>
    <name evidence="2" type="ORF">Q7X28_14500</name>
</gene>
<feature type="transmembrane region" description="Helical" evidence="1">
    <location>
        <begin position="102"/>
        <end position="126"/>
    </location>
</feature>
<evidence type="ECO:0000313" key="3">
    <source>
        <dbReference type="Proteomes" id="UP001178281"/>
    </source>
</evidence>
<evidence type="ECO:0000313" key="2">
    <source>
        <dbReference type="EMBL" id="MDP0399139.1"/>
    </source>
</evidence>
<feature type="transmembrane region" description="Helical" evidence="1">
    <location>
        <begin position="77"/>
        <end position="95"/>
    </location>
</feature>
<proteinExistence type="predicted"/>
<sequence>MATTRGDDSTVSALIRRQPVAIGIAAFLTFCFLVAPRQIVGTGFDARAAREFPPYIAGGAADLTPGLRALVDDWSRYHLIKAVFAGLLVVLALYLGHRALALIPAVLLIANVQGSLAPLSSAFSLLGSRVSESDGPLAESLGLMRRRLAAGEWSPPIDALVNDFAWYHLVLVIMAGALTILVLTFAVRDWHQDRRGWALATLVVAVGAGIVAAANVSTALEPARGLLDFLGAP</sequence>
<dbReference type="Proteomes" id="UP001178281">
    <property type="component" value="Unassembled WGS sequence"/>
</dbReference>
<dbReference type="AlphaFoldDB" id="A0AA90NR04"/>
<keyword evidence="1" id="KW-1133">Transmembrane helix</keyword>
<feature type="transmembrane region" description="Helical" evidence="1">
    <location>
        <begin position="20"/>
        <end position="40"/>
    </location>
</feature>
<reference evidence="2" key="1">
    <citation type="submission" date="2023-08" db="EMBL/GenBank/DDBJ databases">
        <title>The draft genome of Tsukamurella strandjordii strain 050030.</title>
        <authorList>
            <person name="Zhao F."/>
            <person name="Feng Y."/>
            <person name="Zong Z."/>
        </authorList>
    </citation>
    <scope>NUCLEOTIDE SEQUENCE</scope>
    <source>
        <strain evidence="2">050030</strain>
    </source>
</reference>
<dbReference type="RefSeq" id="WP_305111848.1">
    <property type="nucleotide sequence ID" value="NZ_JAUTIX010000005.1"/>
</dbReference>
<dbReference type="EMBL" id="JAUTIX010000005">
    <property type="protein sequence ID" value="MDP0399139.1"/>
    <property type="molecule type" value="Genomic_DNA"/>
</dbReference>
<keyword evidence="1" id="KW-0472">Membrane</keyword>
<comment type="caution">
    <text evidence="2">The sequence shown here is derived from an EMBL/GenBank/DDBJ whole genome shotgun (WGS) entry which is preliminary data.</text>
</comment>
<feature type="transmembrane region" description="Helical" evidence="1">
    <location>
        <begin position="164"/>
        <end position="187"/>
    </location>
</feature>
<name>A0AA90NR04_9ACTN</name>
<feature type="transmembrane region" description="Helical" evidence="1">
    <location>
        <begin position="199"/>
        <end position="220"/>
    </location>
</feature>
<evidence type="ECO:0000256" key="1">
    <source>
        <dbReference type="SAM" id="Phobius"/>
    </source>
</evidence>
<organism evidence="2 3">
    <name type="scientific">Tsukamurella strandjordii</name>
    <dbReference type="NCBI Taxonomy" id="147577"/>
    <lineage>
        <taxon>Bacteria</taxon>
        <taxon>Bacillati</taxon>
        <taxon>Actinomycetota</taxon>
        <taxon>Actinomycetes</taxon>
        <taxon>Mycobacteriales</taxon>
        <taxon>Tsukamurellaceae</taxon>
        <taxon>Tsukamurella</taxon>
    </lineage>
</organism>
<keyword evidence="3" id="KW-1185">Reference proteome</keyword>
<protein>
    <submittedName>
        <fullName evidence="2">Uncharacterized protein</fullName>
    </submittedName>
</protein>
<accession>A0AA90NR04</accession>
<keyword evidence="1" id="KW-0812">Transmembrane</keyword>